<dbReference type="AlphaFoldDB" id="A0A4Y7RFF5"/>
<dbReference type="FunFam" id="2.40.37.10:FF:000006">
    <property type="entry name" value="Alanine racemase"/>
    <property type="match status" value="1"/>
</dbReference>
<dbReference type="EMBL" id="QFGA01000001">
    <property type="protein sequence ID" value="TEB07513.1"/>
    <property type="molecule type" value="Genomic_DNA"/>
</dbReference>
<feature type="binding site" evidence="5 7">
    <location>
        <position position="314"/>
    </location>
    <ligand>
        <name>substrate</name>
    </ligand>
</feature>
<reference evidence="9 10" key="1">
    <citation type="journal article" date="2018" name="Environ. Microbiol.">
        <title>Novel energy conservation strategies and behaviour of Pelotomaculum schinkii driving syntrophic propionate catabolism.</title>
        <authorList>
            <person name="Hidalgo-Ahumada C.A.P."/>
            <person name="Nobu M.K."/>
            <person name="Narihiro T."/>
            <person name="Tamaki H."/>
            <person name="Liu W.T."/>
            <person name="Kamagata Y."/>
            <person name="Stams A.J.M."/>
            <person name="Imachi H."/>
            <person name="Sousa D.Z."/>
        </authorList>
    </citation>
    <scope>NUCLEOTIDE SEQUENCE [LARGE SCALE GENOMIC DNA]</scope>
    <source>
        <strain evidence="9 10">HH</strain>
    </source>
</reference>
<dbReference type="PROSITE" id="PS00395">
    <property type="entry name" value="ALANINE_RACEMASE"/>
    <property type="match status" value="1"/>
</dbReference>
<dbReference type="NCBIfam" id="TIGR00492">
    <property type="entry name" value="alr"/>
    <property type="match status" value="1"/>
</dbReference>
<dbReference type="InterPro" id="IPR011079">
    <property type="entry name" value="Ala_racemase_C"/>
</dbReference>
<dbReference type="InterPro" id="IPR001608">
    <property type="entry name" value="Ala_racemase_N"/>
</dbReference>
<dbReference type="InterPro" id="IPR020622">
    <property type="entry name" value="Ala_racemase_pyridoxalP-BS"/>
</dbReference>
<evidence type="ECO:0000259" key="8">
    <source>
        <dbReference type="SMART" id="SM01005"/>
    </source>
</evidence>
<dbReference type="GO" id="GO:0008784">
    <property type="term" value="F:alanine racemase activity"/>
    <property type="evidence" value="ECO:0007669"/>
    <property type="project" value="UniProtKB-UniRule"/>
</dbReference>
<dbReference type="GO" id="GO:0030170">
    <property type="term" value="F:pyridoxal phosphate binding"/>
    <property type="evidence" value="ECO:0007669"/>
    <property type="project" value="UniProtKB-UniRule"/>
</dbReference>
<dbReference type="Pfam" id="PF01168">
    <property type="entry name" value="Ala_racemase_N"/>
    <property type="match status" value="1"/>
</dbReference>
<comment type="cofactor">
    <cofactor evidence="2 5 6">
        <name>pyridoxal 5'-phosphate</name>
        <dbReference type="ChEBI" id="CHEBI:597326"/>
    </cofactor>
</comment>
<sequence length="373" mass="40754">MQPFPVWAEIDLQAVAGNMREIRRVTAATARVMAVVKANAYGHGAVEVSRVALANGADWLGVARVAEGTALREAGIEAPVLVLGYITPEQCDEVVRRRLTQAVYTREMGLALAEAAVRAGTKARVHFKVDTGMGRIGWTEPSRVIQETLELARNPNLEIEGIFTHFAAADAADKQYTQRQFQKFMEIIEKLRQNGLEFPLRHAANSAAIMELPETHLDLVRAGIIVYGLYPSDEVDRGRVALSPVMSLKARVAYVKDVPAGFKVSYGCTYATERDTNIATLPLGYADGYSRLLSSRGEVLLNGRRAPVVGRVCMDQLMVDAGDIPGVKIGDEAVLIGRQNGEKISADDIAARIGTINYEVTCMVNQRVPRVYV</sequence>
<dbReference type="SMART" id="SM01005">
    <property type="entry name" value="Ala_racemase_C"/>
    <property type="match status" value="1"/>
</dbReference>
<dbReference type="InterPro" id="IPR000821">
    <property type="entry name" value="Ala_racemase"/>
</dbReference>
<dbReference type="InterPro" id="IPR029066">
    <property type="entry name" value="PLP-binding_barrel"/>
</dbReference>
<evidence type="ECO:0000313" key="10">
    <source>
        <dbReference type="Proteomes" id="UP000298324"/>
    </source>
</evidence>
<evidence type="ECO:0000256" key="5">
    <source>
        <dbReference type="HAMAP-Rule" id="MF_01201"/>
    </source>
</evidence>
<keyword evidence="4 5" id="KW-0413">Isomerase</keyword>
<protein>
    <recommendedName>
        <fullName evidence="5">Alanine racemase</fullName>
        <ecNumber evidence="5">5.1.1.1</ecNumber>
    </recommendedName>
</protein>
<dbReference type="GO" id="GO:0009252">
    <property type="term" value="P:peptidoglycan biosynthetic process"/>
    <property type="evidence" value="ECO:0007669"/>
    <property type="project" value="TreeGrafter"/>
</dbReference>
<feature type="modified residue" description="N6-(pyridoxal phosphate)lysine" evidence="5 6">
    <location>
        <position position="37"/>
    </location>
</feature>
<dbReference type="EC" id="5.1.1.1" evidence="5"/>
<gene>
    <name evidence="9" type="primary">alr</name>
    <name evidence="9" type="ORF">Psch_01067</name>
</gene>
<dbReference type="PANTHER" id="PTHR30511:SF0">
    <property type="entry name" value="ALANINE RACEMASE, CATABOLIC-RELATED"/>
    <property type="match status" value="1"/>
</dbReference>
<dbReference type="Gene3D" id="3.20.20.10">
    <property type="entry name" value="Alanine racemase"/>
    <property type="match status" value="1"/>
</dbReference>
<comment type="similarity">
    <text evidence="5">Belongs to the alanine racemase family.</text>
</comment>
<dbReference type="UniPathway" id="UPA00042">
    <property type="reaction ID" value="UER00497"/>
</dbReference>
<dbReference type="SUPFAM" id="SSF50621">
    <property type="entry name" value="Alanine racemase C-terminal domain-like"/>
    <property type="match status" value="1"/>
</dbReference>
<evidence type="ECO:0000256" key="6">
    <source>
        <dbReference type="PIRSR" id="PIRSR600821-50"/>
    </source>
</evidence>
<evidence type="ECO:0000256" key="3">
    <source>
        <dbReference type="ARBA" id="ARBA00022898"/>
    </source>
</evidence>
<evidence type="ECO:0000313" key="9">
    <source>
        <dbReference type="EMBL" id="TEB07513.1"/>
    </source>
</evidence>
<dbReference type="PANTHER" id="PTHR30511">
    <property type="entry name" value="ALANINE RACEMASE"/>
    <property type="match status" value="1"/>
</dbReference>
<evidence type="ECO:0000256" key="7">
    <source>
        <dbReference type="PIRSR" id="PIRSR600821-52"/>
    </source>
</evidence>
<feature type="binding site" evidence="5 7">
    <location>
        <position position="135"/>
    </location>
    <ligand>
        <name>substrate</name>
    </ligand>
</feature>
<comment type="pathway">
    <text evidence="5">Amino-acid biosynthesis; D-alanine biosynthesis; D-alanine from L-alanine: step 1/1.</text>
</comment>
<name>A0A4Y7RFF5_9FIRM</name>
<dbReference type="SUPFAM" id="SSF51419">
    <property type="entry name" value="PLP-binding barrel"/>
    <property type="match status" value="1"/>
</dbReference>
<dbReference type="PRINTS" id="PR00992">
    <property type="entry name" value="ALARACEMASE"/>
</dbReference>
<dbReference type="HAMAP" id="MF_01201">
    <property type="entry name" value="Ala_racemase"/>
    <property type="match status" value="1"/>
</dbReference>
<dbReference type="FunFam" id="3.20.20.10:FF:000002">
    <property type="entry name" value="Alanine racemase"/>
    <property type="match status" value="1"/>
</dbReference>
<dbReference type="GO" id="GO:0005829">
    <property type="term" value="C:cytosol"/>
    <property type="evidence" value="ECO:0007669"/>
    <property type="project" value="TreeGrafter"/>
</dbReference>
<dbReference type="GO" id="GO:0030632">
    <property type="term" value="P:D-alanine biosynthetic process"/>
    <property type="evidence" value="ECO:0007669"/>
    <property type="project" value="UniProtKB-UniRule"/>
</dbReference>
<comment type="caution">
    <text evidence="9">The sequence shown here is derived from an EMBL/GenBank/DDBJ whole genome shotgun (WGS) entry which is preliminary data.</text>
</comment>
<keyword evidence="10" id="KW-1185">Reference proteome</keyword>
<comment type="catalytic activity">
    <reaction evidence="1 5">
        <text>L-alanine = D-alanine</text>
        <dbReference type="Rhea" id="RHEA:20249"/>
        <dbReference type="ChEBI" id="CHEBI:57416"/>
        <dbReference type="ChEBI" id="CHEBI:57972"/>
        <dbReference type="EC" id="5.1.1.1"/>
    </reaction>
</comment>
<comment type="function">
    <text evidence="5">Catalyzes the interconversion of L-alanine and D-alanine. May also act on other amino acids.</text>
</comment>
<feature type="domain" description="Alanine racemase C-terminal" evidence="8">
    <location>
        <begin position="245"/>
        <end position="373"/>
    </location>
</feature>
<evidence type="ECO:0000256" key="1">
    <source>
        <dbReference type="ARBA" id="ARBA00000316"/>
    </source>
</evidence>
<evidence type="ECO:0000256" key="4">
    <source>
        <dbReference type="ARBA" id="ARBA00023235"/>
    </source>
</evidence>
<feature type="active site" description="Proton acceptor; specific for D-alanine" evidence="5">
    <location>
        <position position="37"/>
    </location>
</feature>
<feature type="active site" description="Proton acceptor; specific for L-alanine" evidence="5">
    <location>
        <position position="266"/>
    </location>
</feature>
<dbReference type="InterPro" id="IPR009006">
    <property type="entry name" value="Ala_racemase/Decarboxylase_C"/>
</dbReference>
<proteinExistence type="inferred from homology"/>
<keyword evidence="3 5" id="KW-0663">Pyridoxal phosphate</keyword>
<evidence type="ECO:0000256" key="2">
    <source>
        <dbReference type="ARBA" id="ARBA00001933"/>
    </source>
</evidence>
<dbReference type="Gene3D" id="2.40.37.10">
    <property type="entry name" value="Lyase, Ornithine Decarboxylase, Chain A, domain 1"/>
    <property type="match status" value="1"/>
</dbReference>
<dbReference type="Pfam" id="PF00842">
    <property type="entry name" value="Ala_racemase_C"/>
    <property type="match status" value="1"/>
</dbReference>
<accession>A0A4Y7RFF5</accession>
<dbReference type="CDD" id="cd00430">
    <property type="entry name" value="PLPDE_III_AR"/>
    <property type="match status" value="1"/>
</dbReference>
<dbReference type="Proteomes" id="UP000298324">
    <property type="component" value="Unassembled WGS sequence"/>
</dbReference>
<organism evidence="9 10">
    <name type="scientific">Pelotomaculum schinkii</name>
    <dbReference type="NCBI Taxonomy" id="78350"/>
    <lineage>
        <taxon>Bacteria</taxon>
        <taxon>Bacillati</taxon>
        <taxon>Bacillota</taxon>
        <taxon>Clostridia</taxon>
        <taxon>Eubacteriales</taxon>
        <taxon>Desulfotomaculaceae</taxon>
        <taxon>Pelotomaculum</taxon>
    </lineage>
</organism>